<dbReference type="GeneID" id="54467653"/>
<sequence>MNSTTMQPPKAPSQWASPTEWDRHKAKISELYETMELKDVMSTMEKDYGFKATKKMYNTRIAKWELNKRIQANDYGSMIRKKRKRAQEDCGKKSTFILHGRAVPDAKIARFEARTGRQEVDDLIATAPTPPGLICRTPTPSSPFHRSVIPAASALLSPTSSTGSIWNFISWNESTNQPSEPSRFHQSTDSSANLAGSQSVDVTMGGSEVFARFSPTLGTRNLLQSQRQSHAGSVNAFLHHYQDEFLSLPHSSPGLQKAIIATTTSPSSSPTFSIASLRQITPSPELLQAFEGLAFS</sequence>
<reference evidence="5" key="2">
    <citation type="submission" date="2020-04" db="EMBL/GenBank/DDBJ databases">
        <authorList>
            <consortium name="NCBI Genome Project"/>
        </authorList>
    </citation>
    <scope>NUCLEOTIDE SEQUENCE</scope>
    <source>
        <strain evidence="5">CBS 304.34</strain>
    </source>
</reference>
<dbReference type="Pfam" id="PF14420">
    <property type="entry name" value="Clr5"/>
    <property type="match status" value="1"/>
</dbReference>
<organism evidence="3">
    <name type="scientific">Mytilinidion resinicola</name>
    <dbReference type="NCBI Taxonomy" id="574789"/>
    <lineage>
        <taxon>Eukaryota</taxon>
        <taxon>Fungi</taxon>
        <taxon>Dikarya</taxon>
        <taxon>Ascomycota</taxon>
        <taxon>Pezizomycotina</taxon>
        <taxon>Dothideomycetes</taxon>
        <taxon>Pleosporomycetidae</taxon>
        <taxon>Mytilinidiales</taxon>
        <taxon>Mytilinidiaceae</taxon>
        <taxon>Mytilinidion</taxon>
    </lineage>
</organism>
<feature type="domain" description="Clr5" evidence="2">
    <location>
        <begin position="18"/>
        <end position="68"/>
    </location>
</feature>
<dbReference type="RefSeq" id="XP_033583133.1">
    <property type="nucleotide sequence ID" value="XM_033726760.1"/>
</dbReference>
<feature type="region of interest" description="Disordered" evidence="1">
    <location>
        <begin position="1"/>
        <end position="20"/>
    </location>
</feature>
<name>A0A6A6Z617_9PEZI</name>
<dbReference type="Proteomes" id="UP000504636">
    <property type="component" value="Unplaced"/>
</dbReference>
<proteinExistence type="predicted"/>
<evidence type="ECO:0000313" key="5">
    <source>
        <dbReference type="RefSeq" id="XP_033583133.1"/>
    </source>
</evidence>
<dbReference type="PANTHER" id="PTHR38788:SF3">
    <property type="entry name" value="CLR5 DOMAIN-CONTAINING PROTEIN"/>
    <property type="match status" value="1"/>
</dbReference>
<dbReference type="OrthoDB" id="3910313at2759"/>
<protein>
    <recommendedName>
        <fullName evidence="2">Clr5 domain-containing protein</fullName>
    </recommendedName>
</protein>
<dbReference type="AlphaFoldDB" id="A0A6A6Z617"/>
<evidence type="ECO:0000256" key="1">
    <source>
        <dbReference type="SAM" id="MobiDB-lite"/>
    </source>
</evidence>
<reference evidence="3 5" key="1">
    <citation type="journal article" date="2020" name="Stud. Mycol.">
        <title>101 Dothideomycetes genomes: a test case for predicting lifestyles and emergence of pathogens.</title>
        <authorList>
            <person name="Haridas S."/>
            <person name="Albert R."/>
            <person name="Binder M."/>
            <person name="Bloem J."/>
            <person name="Labutti K."/>
            <person name="Salamov A."/>
            <person name="Andreopoulos B."/>
            <person name="Baker S."/>
            <person name="Barry K."/>
            <person name="Bills G."/>
            <person name="Bluhm B."/>
            <person name="Cannon C."/>
            <person name="Castanera R."/>
            <person name="Culley D."/>
            <person name="Daum C."/>
            <person name="Ezra D."/>
            <person name="Gonzalez J."/>
            <person name="Henrissat B."/>
            <person name="Kuo A."/>
            <person name="Liang C."/>
            <person name="Lipzen A."/>
            <person name="Lutzoni F."/>
            <person name="Magnuson J."/>
            <person name="Mondo S."/>
            <person name="Nolan M."/>
            <person name="Ohm R."/>
            <person name="Pangilinan J."/>
            <person name="Park H.-J."/>
            <person name="Ramirez L."/>
            <person name="Alfaro M."/>
            <person name="Sun H."/>
            <person name="Tritt A."/>
            <person name="Yoshinaga Y."/>
            <person name="Zwiers L.-H."/>
            <person name="Turgeon B."/>
            <person name="Goodwin S."/>
            <person name="Spatafora J."/>
            <person name="Crous P."/>
            <person name="Grigoriev I."/>
        </authorList>
    </citation>
    <scope>NUCLEOTIDE SEQUENCE</scope>
    <source>
        <strain evidence="3 5">CBS 304.34</strain>
    </source>
</reference>
<accession>A0A6A6Z617</accession>
<dbReference type="PANTHER" id="PTHR38788">
    <property type="entry name" value="CLR5 DOMAIN-CONTAINING PROTEIN"/>
    <property type="match status" value="1"/>
</dbReference>
<reference evidence="5" key="3">
    <citation type="submission" date="2025-04" db="UniProtKB">
        <authorList>
            <consortium name="RefSeq"/>
        </authorList>
    </citation>
    <scope>IDENTIFICATION</scope>
    <source>
        <strain evidence="5">CBS 304.34</strain>
    </source>
</reference>
<dbReference type="EMBL" id="MU003693">
    <property type="protein sequence ID" value="KAF2816169.1"/>
    <property type="molecule type" value="Genomic_DNA"/>
</dbReference>
<keyword evidence="4" id="KW-1185">Reference proteome</keyword>
<evidence type="ECO:0000259" key="2">
    <source>
        <dbReference type="Pfam" id="PF14420"/>
    </source>
</evidence>
<evidence type="ECO:0000313" key="3">
    <source>
        <dbReference type="EMBL" id="KAF2816169.1"/>
    </source>
</evidence>
<dbReference type="InterPro" id="IPR025676">
    <property type="entry name" value="Clr5_dom"/>
</dbReference>
<gene>
    <name evidence="3 5" type="ORF">BDZ99DRAFT_542411</name>
</gene>
<evidence type="ECO:0000313" key="4">
    <source>
        <dbReference type="Proteomes" id="UP000504636"/>
    </source>
</evidence>
<feature type="region of interest" description="Disordered" evidence="1">
    <location>
        <begin position="176"/>
        <end position="195"/>
    </location>
</feature>